<evidence type="ECO:0000256" key="5">
    <source>
        <dbReference type="ARBA" id="ARBA00022777"/>
    </source>
</evidence>
<reference evidence="9 10" key="1">
    <citation type="submission" date="2022-06" db="EMBL/GenBank/DDBJ databases">
        <title>Paraconexibacter antarcticus.</title>
        <authorList>
            <person name="Kim C.S."/>
        </authorList>
    </citation>
    <scope>NUCLEOTIDE SEQUENCE [LARGE SCALE GENOMIC DNA]</scope>
    <source>
        <strain evidence="9 10">02-257</strain>
    </source>
</reference>
<keyword evidence="5 9" id="KW-0418">Kinase</keyword>
<dbReference type="InterPro" id="IPR003594">
    <property type="entry name" value="HATPase_dom"/>
</dbReference>
<feature type="compositionally biased region" description="Low complexity" evidence="7">
    <location>
        <begin position="296"/>
        <end position="316"/>
    </location>
</feature>
<keyword evidence="4" id="KW-0597">Phosphoprotein</keyword>
<evidence type="ECO:0000256" key="3">
    <source>
        <dbReference type="ARBA" id="ARBA00012438"/>
    </source>
</evidence>
<dbReference type="InterPro" id="IPR005467">
    <property type="entry name" value="His_kinase_dom"/>
</dbReference>
<name>A0ABY5DQD4_9ACTN</name>
<evidence type="ECO:0000256" key="4">
    <source>
        <dbReference type="ARBA" id="ARBA00022553"/>
    </source>
</evidence>
<gene>
    <name evidence="9" type="ORF">NBH00_21370</name>
</gene>
<evidence type="ECO:0000256" key="2">
    <source>
        <dbReference type="ARBA" id="ARBA00004236"/>
    </source>
</evidence>
<dbReference type="SUPFAM" id="SSF47384">
    <property type="entry name" value="Homodimeric domain of signal transducing histidine kinase"/>
    <property type="match status" value="1"/>
</dbReference>
<evidence type="ECO:0000256" key="1">
    <source>
        <dbReference type="ARBA" id="ARBA00000085"/>
    </source>
</evidence>
<comment type="subcellular location">
    <subcellularLocation>
        <location evidence="2">Cell membrane</location>
    </subcellularLocation>
</comment>
<evidence type="ECO:0000313" key="9">
    <source>
        <dbReference type="EMBL" id="UTI63881.1"/>
    </source>
</evidence>
<dbReference type="InterPro" id="IPR004358">
    <property type="entry name" value="Sig_transdc_His_kin-like_C"/>
</dbReference>
<sequence>MALIPLGSHGTLVAGLSATRRVDDGLRAFLGLLGTQLGGALTVARAVQEEQARVDELQELDRVKSAFFANVSHELRTPVTLMLGPLADALGDVHEPLPPAQHARISTAHRNAGRLIGLVDDVLDFTRDGETARRPRRVRVDVGARTADLAGAFGPAAEQAGITLHVDCPEPATPTWIDPHLWERIVLNLVGNALKFTPSGTIGVRLRGEGESLTLEVQDTGTGIPPEEHERIFERFHQVPNPSARTSEGAGIGLSLVRRLVELQGARSPSAAPSGRGARSPCASRAAPRTARSRAGRTPPRWSTGRRSPRSTRSAG</sequence>
<keyword evidence="10" id="KW-1185">Reference proteome</keyword>
<dbReference type="SMART" id="SM00387">
    <property type="entry name" value="HATPase_c"/>
    <property type="match status" value="1"/>
</dbReference>
<feature type="compositionally biased region" description="Low complexity" evidence="7">
    <location>
        <begin position="274"/>
        <end position="290"/>
    </location>
</feature>
<evidence type="ECO:0000256" key="6">
    <source>
        <dbReference type="ARBA" id="ARBA00023012"/>
    </source>
</evidence>
<dbReference type="EC" id="2.7.13.3" evidence="3"/>
<dbReference type="EMBL" id="CP098502">
    <property type="protein sequence ID" value="UTI63881.1"/>
    <property type="molecule type" value="Genomic_DNA"/>
</dbReference>
<dbReference type="Pfam" id="PF00512">
    <property type="entry name" value="HisKA"/>
    <property type="match status" value="1"/>
</dbReference>
<keyword evidence="5 9" id="KW-0808">Transferase</keyword>
<dbReference type="Pfam" id="PF02518">
    <property type="entry name" value="HATPase_c"/>
    <property type="match status" value="1"/>
</dbReference>
<dbReference type="RefSeq" id="WP_254570602.1">
    <property type="nucleotide sequence ID" value="NZ_CP098502.1"/>
</dbReference>
<evidence type="ECO:0000256" key="7">
    <source>
        <dbReference type="SAM" id="MobiDB-lite"/>
    </source>
</evidence>
<evidence type="ECO:0000259" key="8">
    <source>
        <dbReference type="PROSITE" id="PS50109"/>
    </source>
</evidence>
<dbReference type="Gene3D" id="3.30.565.10">
    <property type="entry name" value="Histidine kinase-like ATPase, C-terminal domain"/>
    <property type="match status" value="1"/>
</dbReference>
<keyword evidence="6" id="KW-0902">Two-component regulatory system</keyword>
<dbReference type="InterPro" id="IPR036890">
    <property type="entry name" value="HATPase_C_sf"/>
</dbReference>
<dbReference type="SUPFAM" id="SSF55874">
    <property type="entry name" value="ATPase domain of HSP90 chaperone/DNA topoisomerase II/histidine kinase"/>
    <property type="match status" value="1"/>
</dbReference>
<evidence type="ECO:0000313" key="10">
    <source>
        <dbReference type="Proteomes" id="UP001056035"/>
    </source>
</evidence>
<dbReference type="InterPro" id="IPR036097">
    <property type="entry name" value="HisK_dim/P_sf"/>
</dbReference>
<dbReference type="SMART" id="SM00388">
    <property type="entry name" value="HisKA"/>
    <property type="match status" value="1"/>
</dbReference>
<protein>
    <recommendedName>
        <fullName evidence="3">histidine kinase</fullName>
        <ecNumber evidence="3">2.7.13.3</ecNumber>
    </recommendedName>
</protein>
<dbReference type="Proteomes" id="UP001056035">
    <property type="component" value="Chromosome"/>
</dbReference>
<dbReference type="InterPro" id="IPR003661">
    <property type="entry name" value="HisK_dim/P_dom"/>
</dbReference>
<feature type="domain" description="Histidine kinase" evidence="8">
    <location>
        <begin position="70"/>
        <end position="278"/>
    </location>
</feature>
<proteinExistence type="predicted"/>
<comment type="catalytic activity">
    <reaction evidence="1">
        <text>ATP + protein L-histidine = ADP + protein N-phospho-L-histidine.</text>
        <dbReference type="EC" id="2.7.13.3"/>
    </reaction>
</comment>
<dbReference type="Gene3D" id="1.10.287.130">
    <property type="match status" value="1"/>
</dbReference>
<dbReference type="PANTHER" id="PTHR43547:SF2">
    <property type="entry name" value="HYBRID SIGNAL TRANSDUCTION HISTIDINE KINASE C"/>
    <property type="match status" value="1"/>
</dbReference>
<dbReference type="CDD" id="cd00082">
    <property type="entry name" value="HisKA"/>
    <property type="match status" value="1"/>
</dbReference>
<dbReference type="GO" id="GO:0016301">
    <property type="term" value="F:kinase activity"/>
    <property type="evidence" value="ECO:0007669"/>
    <property type="project" value="UniProtKB-KW"/>
</dbReference>
<accession>A0ABY5DQD4</accession>
<organism evidence="9 10">
    <name type="scientific">Paraconexibacter antarcticus</name>
    <dbReference type="NCBI Taxonomy" id="2949664"/>
    <lineage>
        <taxon>Bacteria</taxon>
        <taxon>Bacillati</taxon>
        <taxon>Actinomycetota</taxon>
        <taxon>Thermoleophilia</taxon>
        <taxon>Solirubrobacterales</taxon>
        <taxon>Paraconexibacteraceae</taxon>
        <taxon>Paraconexibacter</taxon>
    </lineage>
</organism>
<dbReference type="PROSITE" id="PS50109">
    <property type="entry name" value="HIS_KIN"/>
    <property type="match status" value="1"/>
</dbReference>
<dbReference type="PRINTS" id="PR00344">
    <property type="entry name" value="BCTRLSENSOR"/>
</dbReference>
<feature type="region of interest" description="Disordered" evidence="7">
    <location>
        <begin position="266"/>
        <end position="316"/>
    </location>
</feature>
<dbReference type="PANTHER" id="PTHR43547">
    <property type="entry name" value="TWO-COMPONENT HISTIDINE KINASE"/>
    <property type="match status" value="1"/>
</dbReference>